<dbReference type="RefSeq" id="WP_018063763.1">
    <property type="nucleotide sequence ID" value="NZ_AQWH01000004.1"/>
</dbReference>
<dbReference type="PANTHER" id="PTHR46390">
    <property type="entry name" value="MANNOSE-1-PHOSPHATE GUANYLYLTRANSFERASE"/>
    <property type="match status" value="1"/>
</dbReference>
<dbReference type="Pfam" id="PF22640">
    <property type="entry name" value="ManC_GMP_beta-helix"/>
    <property type="match status" value="1"/>
</dbReference>
<gene>
    <name evidence="3" type="primary">algA_2</name>
    <name evidence="3" type="ORF">Mame_02307</name>
</gene>
<organism evidence="3 4">
    <name type="scientific">Martelella mediterranea DSM 17316</name>
    <dbReference type="NCBI Taxonomy" id="1122214"/>
    <lineage>
        <taxon>Bacteria</taxon>
        <taxon>Pseudomonadati</taxon>
        <taxon>Pseudomonadota</taxon>
        <taxon>Alphaproteobacteria</taxon>
        <taxon>Hyphomicrobiales</taxon>
        <taxon>Aurantimonadaceae</taxon>
        <taxon>Martelella</taxon>
    </lineage>
</organism>
<accession>A0A1U9Z1S7</accession>
<dbReference type="GO" id="GO:0004475">
    <property type="term" value="F:mannose-1-phosphate guanylyltransferase (GTP) activity"/>
    <property type="evidence" value="ECO:0007669"/>
    <property type="project" value="InterPro"/>
</dbReference>
<dbReference type="Proteomes" id="UP000191135">
    <property type="component" value="Chromosome"/>
</dbReference>
<evidence type="ECO:0000259" key="2">
    <source>
        <dbReference type="Pfam" id="PF22640"/>
    </source>
</evidence>
<proteinExistence type="predicted"/>
<dbReference type="Gene3D" id="3.90.550.10">
    <property type="entry name" value="Spore Coat Polysaccharide Biosynthesis Protein SpsA, Chain A"/>
    <property type="match status" value="1"/>
</dbReference>
<dbReference type="InterPro" id="IPR014710">
    <property type="entry name" value="RmlC-like_jellyroll"/>
</dbReference>
<dbReference type="Gene3D" id="2.60.120.10">
    <property type="entry name" value="Jelly Rolls"/>
    <property type="match status" value="1"/>
</dbReference>
<dbReference type="EMBL" id="CP020330">
    <property type="protein sequence ID" value="AQZ51641.1"/>
    <property type="molecule type" value="Genomic_DNA"/>
</dbReference>
<reference evidence="3 4" key="1">
    <citation type="submission" date="2017-03" db="EMBL/GenBank/DDBJ databases">
        <title>Foreign affairs: Plasmid Transfer between Roseobacters and Rhizobia.</title>
        <authorList>
            <person name="Bartling P."/>
            <person name="Bunk B."/>
            <person name="Overmann J."/>
            <person name="Brinkmann H."/>
            <person name="Petersen J."/>
        </authorList>
    </citation>
    <scope>NUCLEOTIDE SEQUENCE [LARGE SCALE GENOMIC DNA]</scope>
    <source>
        <strain evidence="3 4">MACL11</strain>
    </source>
</reference>
<dbReference type="KEGG" id="mmed:Mame_02307"/>
<dbReference type="GO" id="GO:0009298">
    <property type="term" value="P:GDP-mannose biosynthetic process"/>
    <property type="evidence" value="ECO:0007669"/>
    <property type="project" value="TreeGrafter"/>
</dbReference>
<protein>
    <submittedName>
        <fullName evidence="3">Alginate biosynthesis protein AlgA</fullName>
    </submittedName>
</protein>
<dbReference type="InterPro" id="IPR011051">
    <property type="entry name" value="RmlC_Cupin_sf"/>
</dbReference>
<dbReference type="AlphaFoldDB" id="A0A1U9Z1S7"/>
<evidence type="ECO:0000313" key="3">
    <source>
        <dbReference type="EMBL" id="AQZ51641.1"/>
    </source>
</evidence>
<dbReference type="OrthoDB" id="9806359at2"/>
<dbReference type="STRING" id="1122214.Mame_02307"/>
<dbReference type="SUPFAM" id="SSF53448">
    <property type="entry name" value="Nucleotide-diphospho-sugar transferases"/>
    <property type="match status" value="1"/>
</dbReference>
<dbReference type="eggNOG" id="COG0836">
    <property type="taxonomic scope" value="Bacteria"/>
</dbReference>
<keyword evidence="4" id="KW-1185">Reference proteome</keyword>
<sequence length="466" mass="50341" precursor="true">MTSVYPLIMCGGVGMRLWPLSRAETPKQFHRVAGRGSLSFFQATVQRHGGPGFHEPYVSVNNRYETLVRAQLHAIGRKGELMIEQSSRHTGPAVLAAALAIEARDPGALMAVLPSDHLIEGDFGAVVLSMRAAAESGHIMLFGIRPAYAETGYGYIVDDGPNTDFAGARNVSHFIEKPPRETAEKLIENGNAYWASGVSLFRTDVLISEYQRLDPETTETVKAAVVRAAREPGRTVLDDRCFRKAHAAATESVVFEHSDRVLMAPAAIAWNDVGSWRSLYEIGRKDGDGNVLSGDVVSVDTGNSYIRAEDGKLIATIGVDNLAIIDTEDVLLVAALDRTQDVPQVLSALKERKGDLTKPKWAHSGTPLKTGPGFRLAEHEIIPGAVLTIEAEESRRRVLTICAGTLQLEQDGSRRVGEAGDSFTIPAGHGGVLRNHGDVTATLIELQYDADDLNDTPFLVSGGEAR</sequence>
<dbReference type="InterPro" id="IPR049577">
    <property type="entry name" value="GMPP_N"/>
</dbReference>
<dbReference type="InterPro" id="IPR054566">
    <property type="entry name" value="ManC/GMP-like_b-helix"/>
</dbReference>
<name>A0A1U9Z1S7_9HYPH</name>
<dbReference type="InterPro" id="IPR005835">
    <property type="entry name" value="NTP_transferase_dom"/>
</dbReference>
<evidence type="ECO:0000313" key="4">
    <source>
        <dbReference type="Proteomes" id="UP000191135"/>
    </source>
</evidence>
<dbReference type="PANTHER" id="PTHR46390:SF1">
    <property type="entry name" value="MANNOSE-1-PHOSPHATE GUANYLYLTRANSFERASE"/>
    <property type="match status" value="1"/>
</dbReference>
<feature type="domain" description="Nucleotidyl transferase" evidence="1">
    <location>
        <begin position="6"/>
        <end position="286"/>
    </location>
</feature>
<dbReference type="Pfam" id="PF00483">
    <property type="entry name" value="NTP_transferase"/>
    <property type="match status" value="1"/>
</dbReference>
<evidence type="ECO:0000259" key="1">
    <source>
        <dbReference type="Pfam" id="PF00483"/>
    </source>
</evidence>
<dbReference type="CDD" id="cd02509">
    <property type="entry name" value="GDP-M1P_Guanylyltransferase"/>
    <property type="match status" value="1"/>
</dbReference>
<dbReference type="SUPFAM" id="SSF51182">
    <property type="entry name" value="RmlC-like cupins"/>
    <property type="match status" value="1"/>
</dbReference>
<dbReference type="InterPro" id="IPR051161">
    <property type="entry name" value="Mannose-6P_isomerase_type2"/>
</dbReference>
<feature type="domain" description="MannoseP isomerase/GMP-like beta-helix" evidence="2">
    <location>
        <begin position="294"/>
        <end position="349"/>
    </location>
</feature>
<dbReference type="InterPro" id="IPR029044">
    <property type="entry name" value="Nucleotide-diphossugar_trans"/>
</dbReference>